<organism evidence="1">
    <name type="scientific">Cucumis melo</name>
    <name type="common">Muskmelon</name>
    <dbReference type="NCBI Taxonomy" id="3656"/>
    <lineage>
        <taxon>Eukaryota</taxon>
        <taxon>Viridiplantae</taxon>
        <taxon>Streptophyta</taxon>
        <taxon>Embryophyta</taxon>
        <taxon>Tracheophyta</taxon>
        <taxon>Spermatophyta</taxon>
        <taxon>Magnoliopsida</taxon>
        <taxon>eudicotyledons</taxon>
        <taxon>Gunneridae</taxon>
        <taxon>Pentapetalae</taxon>
        <taxon>rosids</taxon>
        <taxon>fabids</taxon>
        <taxon>Cucurbitales</taxon>
        <taxon>Cucurbitaceae</taxon>
        <taxon>Benincaseae</taxon>
        <taxon>Cucumis</taxon>
    </lineage>
</organism>
<dbReference type="AlphaFoldDB" id="A0A9I9EBK1"/>
<proteinExistence type="predicted"/>
<evidence type="ECO:0000313" key="1">
    <source>
        <dbReference type="EnsemblPlants" id="MELO3C031473.2.1"/>
    </source>
</evidence>
<dbReference type="Gramene" id="MELO3C031473.2.1">
    <property type="protein sequence ID" value="MELO3C031473.2.1"/>
    <property type="gene ID" value="MELO3C031473.2"/>
</dbReference>
<name>A0A9I9EBK1_CUCME</name>
<sequence length="309" mass="35626">MSYRTTLRQCVGILSGMRVKWFEAPIKVIKGLRLLTLVQWAIKSCEWFETISTTSDEYSAYQGCSSNVRVASPTLGSAPLSLLVCIIAVVSGRSVRCRQSLPPLSLCHDLLVGVWNGVVIALHVFGNNGEFRSVSAWFDFCLNPRMFMLICTRKLQKRRKLKKMMTMEMVRIRKWMRVFHKTKRRKILDIFQRCIQRRDMSRNLPMHPDASFCASRDPLLTHFARLLSRHVLIGSMNKLPWKINDGRSLSFWHINWLHPIPLASRFLDSLPYLIRKTDQLEMLGVKRSMIETSNLEDLSVIGRSSNGTP</sequence>
<dbReference type="EnsemblPlants" id="MELO3C031473.2.1">
    <property type="protein sequence ID" value="MELO3C031473.2.1"/>
    <property type="gene ID" value="MELO3C031473.2"/>
</dbReference>
<reference evidence="1" key="1">
    <citation type="submission" date="2023-03" db="UniProtKB">
        <authorList>
            <consortium name="EnsemblPlants"/>
        </authorList>
    </citation>
    <scope>IDENTIFICATION</scope>
</reference>
<accession>A0A9I9EBK1</accession>
<protein>
    <submittedName>
        <fullName evidence="1">Uncharacterized protein</fullName>
    </submittedName>
</protein>